<dbReference type="SUPFAM" id="SSF52540">
    <property type="entry name" value="P-loop containing nucleoside triphosphate hydrolases"/>
    <property type="match status" value="1"/>
</dbReference>
<evidence type="ECO:0000256" key="1">
    <source>
        <dbReference type="ARBA" id="ARBA00022741"/>
    </source>
</evidence>
<dbReference type="STRING" id="1427518.XSR1_110110"/>
<reference evidence="6" key="1">
    <citation type="submission" date="2013-11" db="EMBL/GenBank/DDBJ databases">
        <title>Draft genome sequence and annotation of the entomopathogenic bacteria, Xenorhabdus cabanillasi strain JM26 and Xenorhabdus szentirmai strain DSM 16338.</title>
        <authorList>
            <person name="Gualtieri M."/>
            <person name="Ogier J.C."/>
            <person name="Pages S."/>
            <person name="Givaudan A."/>
            <person name="Gaudriault S."/>
        </authorList>
    </citation>
    <scope>NUCLEOTIDE SEQUENCE [LARGE SCALE GENOMIC DNA]</scope>
    <source>
        <strain evidence="6">DSM 16338</strain>
    </source>
</reference>
<dbReference type="EMBL" id="CBXF010000013">
    <property type="protein sequence ID" value="CDL81235.1"/>
    <property type="molecule type" value="Genomic_DNA"/>
</dbReference>
<dbReference type="InterPro" id="IPR014016">
    <property type="entry name" value="UvrD-like_ATP-bd"/>
</dbReference>
<protein>
    <recommendedName>
        <fullName evidence="5">UvrD-like helicase ATP-binding domain-containing protein</fullName>
    </recommendedName>
</protein>
<proteinExistence type="predicted"/>
<organism evidence="6 7">
    <name type="scientific">Xenorhabdus szentirmaii DSM 16338</name>
    <dbReference type="NCBI Taxonomy" id="1427518"/>
    <lineage>
        <taxon>Bacteria</taxon>
        <taxon>Pseudomonadati</taxon>
        <taxon>Pseudomonadota</taxon>
        <taxon>Gammaproteobacteria</taxon>
        <taxon>Enterobacterales</taxon>
        <taxon>Morganellaceae</taxon>
        <taxon>Xenorhabdus</taxon>
    </lineage>
</organism>
<sequence length="100" mass="11326">MFNRPALAQALKELMPNKEQYDAAIETGHCVVVAGPGSGKTKTLTTAMARALIDDVMDPRGVACITYNNEVCSRARETINRLWCCKQRKKLYWHRTQLRT</sequence>
<evidence type="ECO:0000256" key="4">
    <source>
        <dbReference type="ARBA" id="ARBA00022840"/>
    </source>
</evidence>
<gene>
    <name evidence="6" type="ORF">XSR1_110110</name>
</gene>
<dbReference type="InterPro" id="IPR027417">
    <property type="entry name" value="P-loop_NTPase"/>
</dbReference>
<keyword evidence="2" id="KW-0378">Hydrolase</keyword>
<keyword evidence="3" id="KW-0347">Helicase</keyword>
<dbReference type="Gene3D" id="3.40.50.300">
    <property type="entry name" value="P-loop containing nucleotide triphosphate hydrolases"/>
    <property type="match status" value="1"/>
</dbReference>
<feature type="domain" description="UvrD-like helicase ATP-binding" evidence="5">
    <location>
        <begin position="18"/>
        <end position="82"/>
    </location>
</feature>
<dbReference type="AlphaFoldDB" id="W1IVI1"/>
<accession>W1IVI1</accession>
<dbReference type="GO" id="GO:0005524">
    <property type="term" value="F:ATP binding"/>
    <property type="evidence" value="ECO:0007669"/>
    <property type="project" value="UniProtKB-KW"/>
</dbReference>
<dbReference type="GO" id="GO:0016787">
    <property type="term" value="F:hydrolase activity"/>
    <property type="evidence" value="ECO:0007669"/>
    <property type="project" value="UniProtKB-KW"/>
</dbReference>
<dbReference type="Proteomes" id="UP000019202">
    <property type="component" value="Unassembled WGS sequence"/>
</dbReference>
<name>W1IVI1_9GAMM</name>
<evidence type="ECO:0000313" key="6">
    <source>
        <dbReference type="EMBL" id="CDL81235.1"/>
    </source>
</evidence>
<dbReference type="GO" id="GO:0004386">
    <property type="term" value="F:helicase activity"/>
    <property type="evidence" value="ECO:0007669"/>
    <property type="project" value="UniProtKB-KW"/>
</dbReference>
<keyword evidence="4" id="KW-0067">ATP-binding</keyword>
<evidence type="ECO:0000259" key="5">
    <source>
        <dbReference type="Pfam" id="PF00580"/>
    </source>
</evidence>
<dbReference type="Pfam" id="PF00580">
    <property type="entry name" value="UvrD-helicase"/>
    <property type="match status" value="1"/>
</dbReference>
<keyword evidence="7" id="KW-1185">Reference proteome</keyword>
<evidence type="ECO:0000256" key="3">
    <source>
        <dbReference type="ARBA" id="ARBA00022806"/>
    </source>
</evidence>
<evidence type="ECO:0000256" key="2">
    <source>
        <dbReference type="ARBA" id="ARBA00022801"/>
    </source>
</evidence>
<evidence type="ECO:0000313" key="7">
    <source>
        <dbReference type="Proteomes" id="UP000019202"/>
    </source>
</evidence>
<keyword evidence="1" id="KW-0547">Nucleotide-binding</keyword>
<comment type="caution">
    <text evidence="6">The sequence shown here is derived from an EMBL/GenBank/DDBJ whole genome shotgun (WGS) entry which is preliminary data.</text>
</comment>